<evidence type="ECO:0000259" key="3">
    <source>
        <dbReference type="Pfam" id="PF00561"/>
    </source>
</evidence>
<feature type="transmembrane region" description="Helical" evidence="2">
    <location>
        <begin position="122"/>
        <end position="142"/>
    </location>
</feature>
<dbReference type="SUPFAM" id="SSF53474">
    <property type="entry name" value="alpha/beta-Hydrolases"/>
    <property type="match status" value="1"/>
</dbReference>
<dbReference type="PANTHER" id="PTHR42886:SF29">
    <property type="entry name" value="PUMMELIG, ISOFORM A"/>
    <property type="match status" value="1"/>
</dbReference>
<feature type="transmembrane region" description="Helical" evidence="2">
    <location>
        <begin position="93"/>
        <end position="116"/>
    </location>
</feature>
<organism evidence="4 5">
    <name type="scientific">Tetradesmus obliquus</name>
    <name type="common">Green alga</name>
    <name type="synonym">Acutodesmus obliquus</name>
    <dbReference type="NCBI Taxonomy" id="3088"/>
    <lineage>
        <taxon>Eukaryota</taxon>
        <taxon>Viridiplantae</taxon>
        <taxon>Chlorophyta</taxon>
        <taxon>core chlorophytes</taxon>
        <taxon>Chlorophyceae</taxon>
        <taxon>CS clade</taxon>
        <taxon>Sphaeropleales</taxon>
        <taxon>Scenedesmaceae</taxon>
        <taxon>Tetradesmus</taxon>
    </lineage>
</organism>
<evidence type="ECO:0000313" key="5">
    <source>
        <dbReference type="Proteomes" id="UP001244341"/>
    </source>
</evidence>
<keyword evidence="2" id="KW-0812">Transmembrane</keyword>
<feature type="domain" description="AB hydrolase-1" evidence="3">
    <location>
        <begin position="259"/>
        <end position="356"/>
    </location>
</feature>
<comment type="similarity">
    <text evidence="1">Belongs to the peptidase S33 family. ABHD4/ABHD5 subfamily.</text>
</comment>
<feature type="transmembrane region" description="Helical" evidence="2">
    <location>
        <begin position="59"/>
        <end position="81"/>
    </location>
</feature>
<proteinExistence type="inferred from homology"/>
<dbReference type="Pfam" id="PF00561">
    <property type="entry name" value="Abhydrolase_1"/>
    <property type="match status" value="1"/>
</dbReference>
<dbReference type="Proteomes" id="UP001244341">
    <property type="component" value="Chromosome 14b"/>
</dbReference>
<dbReference type="InterPro" id="IPR029058">
    <property type="entry name" value="AB_hydrolase_fold"/>
</dbReference>
<feature type="transmembrane region" description="Helical" evidence="2">
    <location>
        <begin position="25"/>
        <end position="53"/>
    </location>
</feature>
<feature type="transmembrane region" description="Helical" evidence="2">
    <location>
        <begin position="187"/>
        <end position="212"/>
    </location>
</feature>
<evidence type="ECO:0000256" key="1">
    <source>
        <dbReference type="ARBA" id="ARBA00038097"/>
    </source>
</evidence>
<keyword evidence="5" id="KW-1185">Reference proteome</keyword>
<dbReference type="Gene3D" id="3.40.50.1820">
    <property type="entry name" value="alpha/beta hydrolase"/>
    <property type="match status" value="1"/>
</dbReference>
<protein>
    <recommendedName>
        <fullName evidence="3">AB hydrolase-1 domain-containing protein</fullName>
    </recommendedName>
</protein>
<dbReference type="PANTHER" id="PTHR42886">
    <property type="entry name" value="RE40534P-RELATED"/>
    <property type="match status" value="1"/>
</dbReference>
<evidence type="ECO:0000313" key="4">
    <source>
        <dbReference type="EMBL" id="WIA22305.1"/>
    </source>
</evidence>
<gene>
    <name evidence="4" type="ORF">OEZ85_004621</name>
</gene>
<dbReference type="InterPro" id="IPR000073">
    <property type="entry name" value="AB_hydrolase_1"/>
</dbReference>
<dbReference type="EMBL" id="CP126221">
    <property type="protein sequence ID" value="WIA22305.1"/>
    <property type="molecule type" value="Genomic_DNA"/>
</dbReference>
<name>A0ABY8ULZ5_TETOB</name>
<keyword evidence="2" id="KW-0472">Membrane</keyword>
<evidence type="ECO:0000256" key="2">
    <source>
        <dbReference type="SAM" id="Phobius"/>
    </source>
</evidence>
<keyword evidence="2" id="KW-1133">Transmembrane helix</keyword>
<sequence>MSTSDAMKATHSLLQNSSLPRETTACALGLLGLNFLLAVWGFIQSFVFCFAVGTAYGNFYTGVWINALSLVLVVQAVALLFSPSLVTTRPARFYAWTWYTIWMSGCCLTLLIGMHYKELISQYSWAFLWLPPIATIATAVLTHRTSQQARASSCPASSDVEADPASAAATRPVACSKAAWCKCWVEFWAFCGWSSMFWLAFLGFFLALQAAWLVNDQRLYPPPGQLYQVDLQDGSSYKPSIHMLCKGPTNTGLSTFVMEGGGGSPGIQYAGLVDELAAAGRRACWYDRLGYGWSSDAFLYPSADQAAVVLHNTLQAAGETGPFIIAGHSAGGQLALAFAGYHPDIVSGIALLDSYDDVAIALGYLGSREVNVTLPSGRAITRPALSQTSPALVGVLDIVRAVTPLAWARFITMNSGGSYPYQGARNAMYGNNKEWHAQWVAIASEVHGVAATSDQLADLAYNSSGGTVSNLFHGTAWPDFSPKPVLLLPAEKTVAPGMPESCDVFALPTDAACRSRIAACTDKTCVYPSLYVRYLQTLSSNASMTVMPGGHEFPWATYKETAAALLAKFAGV</sequence>
<reference evidence="4 5" key="1">
    <citation type="submission" date="2023-05" db="EMBL/GenBank/DDBJ databases">
        <title>A 100% complete, gapless, phased diploid assembly of the Scenedesmus obliquus UTEX 3031 genome.</title>
        <authorList>
            <person name="Biondi T.C."/>
            <person name="Hanschen E.R."/>
            <person name="Kwon T."/>
            <person name="Eng W."/>
            <person name="Kruse C.P.S."/>
            <person name="Koehler S.I."/>
            <person name="Kunde Y."/>
            <person name="Gleasner C.D."/>
            <person name="You Mak K.T."/>
            <person name="Polle J."/>
            <person name="Hovde B.T."/>
            <person name="Starkenburg S.R."/>
        </authorList>
    </citation>
    <scope>NUCLEOTIDE SEQUENCE [LARGE SCALE GENOMIC DNA]</scope>
    <source>
        <strain evidence="4 5">DOE0152z</strain>
    </source>
</reference>
<accession>A0ABY8ULZ5</accession>